<evidence type="ECO:0000256" key="1">
    <source>
        <dbReference type="SAM" id="MobiDB-lite"/>
    </source>
</evidence>
<evidence type="ECO:0008006" key="4">
    <source>
        <dbReference type="Google" id="ProtNLM"/>
    </source>
</evidence>
<feature type="region of interest" description="Disordered" evidence="1">
    <location>
        <begin position="626"/>
        <end position="645"/>
    </location>
</feature>
<dbReference type="STRING" id="3068.D8UAJ1"/>
<feature type="compositionally biased region" description="Low complexity" evidence="1">
    <location>
        <begin position="536"/>
        <end position="549"/>
    </location>
</feature>
<dbReference type="GeneID" id="9614398"/>
<evidence type="ECO:0000313" key="2">
    <source>
        <dbReference type="EMBL" id="EFJ43333.1"/>
    </source>
</evidence>
<evidence type="ECO:0000313" key="3">
    <source>
        <dbReference type="Proteomes" id="UP000001058"/>
    </source>
</evidence>
<dbReference type="RefSeq" id="XP_002955693.1">
    <property type="nucleotide sequence ID" value="XM_002955647.1"/>
</dbReference>
<dbReference type="PANTHER" id="PTHR45005">
    <property type="match status" value="1"/>
</dbReference>
<feature type="region of interest" description="Disordered" evidence="1">
    <location>
        <begin position="52"/>
        <end position="75"/>
    </location>
</feature>
<dbReference type="KEGG" id="vcn:VOLCADRAFT_121444"/>
<dbReference type="AlphaFoldDB" id="D8UAJ1"/>
<dbReference type="InParanoid" id="D8UAJ1"/>
<organism evidence="3">
    <name type="scientific">Volvox carteri f. nagariensis</name>
    <dbReference type="NCBI Taxonomy" id="3068"/>
    <lineage>
        <taxon>Eukaryota</taxon>
        <taxon>Viridiplantae</taxon>
        <taxon>Chlorophyta</taxon>
        <taxon>core chlorophytes</taxon>
        <taxon>Chlorophyceae</taxon>
        <taxon>CS clade</taxon>
        <taxon>Chlamydomonadales</taxon>
        <taxon>Volvocaceae</taxon>
        <taxon>Volvox</taxon>
    </lineage>
</organism>
<reference evidence="2 3" key="1">
    <citation type="journal article" date="2010" name="Science">
        <title>Genomic analysis of organismal complexity in the multicellular green alga Volvox carteri.</title>
        <authorList>
            <person name="Prochnik S.E."/>
            <person name="Umen J."/>
            <person name="Nedelcu A.M."/>
            <person name="Hallmann A."/>
            <person name="Miller S.M."/>
            <person name="Nishii I."/>
            <person name="Ferris P."/>
            <person name="Kuo A."/>
            <person name="Mitros T."/>
            <person name="Fritz-Laylin L.K."/>
            <person name="Hellsten U."/>
            <person name="Chapman J."/>
            <person name="Simakov O."/>
            <person name="Rensing S.A."/>
            <person name="Terry A."/>
            <person name="Pangilinan J."/>
            <person name="Kapitonov V."/>
            <person name="Jurka J."/>
            <person name="Salamov A."/>
            <person name="Shapiro H."/>
            <person name="Schmutz J."/>
            <person name="Grimwood J."/>
            <person name="Lindquist E."/>
            <person name="Lucas S."/>
            <person name="Grigoriev I.V."/>
            <person name="Schmitt R."/>
            <person name="Kirk D."/>
            <person name="Rokhsar D.S."/>
        </authorList>
    </citation>
    <scope>NUCLEOTIDE SEQUENCE [LARGE SCALE GENOMIC DNA]</scope>
    <source>
        <strain evidence="3">f. Nagariensis / Eve</strain>
    </source>
</reference>
<protein>
    <recommendedName>
        <fullName evidence="4">PH domain-containing protein</fullName>
    </recommendedName>
</protein>
<accession>D8UAJ1</accession>
<dbReference type="PANTHER" id="PTHR45005:SF2">
    <property type="entry name" value="PROTEIN HLB1"/>
    <property type="match status" value="1"/>
</dbReference>
<gene>
    <name evidence="2" type="ORF">VOLCADRAFT_121444</name>
</gene>
<feature type="compositionally biased region" description="Basic and acidic residues" evidence="1">
    <location>
        <begin position="376"/>
        <end position="386"/>
    </location>
</feature>
<feature type="compositionally biased region" description="Polar residues" evidence="1">
    <location>
        <begin position="60"/>
        <end position="70"/>
    </location>
</feature>
<dbReference type="Proteomes" id="UP000001058">
    <property type="component" value="Unassembled WGS sequence"/>
</dbReference>
<feature type="region of interest" description="Disordered" evidence="1">
    <location>
        <begin position="534"/>
        <end position="571"/>
    </location>
</feature>
<dbReference type="SUPFAM" id="SSF48452">
    <property type="entry name" value="TPR-like"/>
    <property type="match status" value="1"/>
</dbReference>
<dbReference type="eggNOG" id="ENOG502QR9B">
    <property type="taxonomic scope" value="Eukaryota"/>
</dbReference>
<dbReference type="OrthoDB" id="548564at2759"/>
<sequence length="645" mass="68332">MKQHAANCEQRVQHAEAKVQEHPGFKACFGGEELKRATSALAGGIDMPPLDGNKGISAASGATAQSSRPSSGGDASISAILEKTSHPGATESDLVLRELALAANQYQRSEALAGPSGQDHETLYNHGLVLQEMAAKLNSCPADQLKLLQQACELYASAAAARPSSHNVLYNWGVALSDLARLLRDTQPAESLSFLQQASPPVHPSSAAVAGLRQASHKYAGSLDLQPGNPQALNNWGLVLQEMSGLAQSASERDQLVSYALEKFRHAIRLRHDFDRGCYNLGTVLYTYACAVQAELAAELKGRTQQEGAVWCLEQVLSGRWSFGCFHWSEGNPVRDVDSPHQGFTYRCCPHAGFKTSAVPRPATASGRLTSPDAATSRERHQRETRTRGLFTAAAQYICLAAALQPGRDIYRRSLAVVKPLLPLPFLRAGYLMAPLAHTLGSAGEMWRRVWFVLDHTSLRSASDLESSLSNTATGSLPSSQPTLRVGHAVGEVPLVVPLGDVLAVRRVNDPSLPEGEALWLQLSRPLGSSISKGVGSLQPQLQSPPQGSFRDWEAGPVADGDGGSSSSSAMEAPCAQPRLCVWLVADDVDSADAWTDALLLAQHVVKSRSPGALAEALMPVAAGGGRGPSGGGAGGSGEGGLWMY</sequence>
<feature type="region of interest" description="Disordered" evidence="1">
    <location>
        <begin position="359"/>
        <end position="386"/>
    </location>
</feature>
<dbReference type="InterPro" id="IPR053277">
    <property type="entry name" value="Endomembrane_traffic_mod"/>
</dbReference>
<keyword evidence="3" id="KW-1185">Reference proteome</keyword>
<dbReference type="EMBL" id="GL378374">
    <property type="protein sequence ID" value="EFJ43333.1"/>
    <property type="molecule type" value="Genomic_DNA"/>
</dbReference>
<name>D8UAJ1_VOLCA</name>
<proteinExistence type="predicted"/>
<dbReference type="FunCoup" id="D8UAJ1">
    <property type="interactions" value="756"/>
</dbReference>
<dbReference type="InterPro" id="IPR011990">
    <property type="entry name" value="TPR-like_helical_dom_sf"/>
</dbReference>
<dbReference type="Gene3D" id="1.25.40.10">
    <property type="entry name" value="Tetratricopeptide repeat domain"/>
    <property type="match status" value="2"/>
</dbReference>